<dbReference type="PANTHER" id="PTHR35525:SF3">
    <property type="entry name" value="BLL6575 PROTEIN"/>
    <property type="match status" value="1"/>
</dbReference>
<dbReference type="PANTHER" id="PTHR35525">
    <property type="entry name" value="BLL6575 PROTEIN"/>
    <property type="match status" value="1"/>
</dbReference>
<evidence type="ECO:0000313" key="3">
    <source>
        <dbReference type="Proteomes" id="UP001500218"/>
    </source>
</evidence>
<dbReference type="Pfam" id="PF07336">
    <property type="entry name" value="ABATE"/>
    <property type="match status" value="1"/>
</dbReference>
<organism evidence="2 3">
    <name type="scientific">Luedemannella flava</name>
    <dbReference type="NCBI Taxonomy" id="349316"/>
    <lineage>
        <taxon>Bacteria</taxon>
        <taxon>Bacillati</taxon>
        <taxon>Actinomycetota</taxon>
        <taxon>Actinomycetes</taxon>
        <taxon>Micromonosporales</taxon>
        <taxon>Micromonosporaceae</taxon>
        <taxon>Luedemannella</taxon>
    </lineage>
</organism>
<comment type="caution">
    <text evidence="2">The sequence shown here is derived from an EMBL/GenBank/DDBJ whole genome shotgun (WGS) entry which is preliminary data.</text>
</comment>
<accession>A0ABN2MHT8</accession>
<dbReference type="EMBL" id="BAAALT010000241">
    <property type="protein sequence ID" value="GAA1827691.1"/>
    <property type="molecule type" value="Genomic_DNA"/>
</dbReference>
<feature type="domain" description="Zinc finger CGNR" evidence="1">
    <location>
        <begin position="157"/>
        <end position="197"/>
    </location>
</feature>
<evidence type="ECO:0000259" key="1">
    <source>
        <dbReference type="Pfam" id="PF11706"/>
    </source>
</evidence>
<dbReference type="InterPro" id="IPR023286">
    <property type="entry name" value="ABATE_dom_sf"/>
</dbReference>
<dbReference type="Pfam" id="PF11706">
    <property type="entry name" value="zf-CGNR"/>
    <property type="match status" value="1"/>
</dbReference>
<sequence length="201" mass="21516">MASIDIDGFAVPLCVAGDPALEVCNTRAGWRAPTPKEYLHSHAHLCVWVGHAGLLTPDEVAAARRAGARHPAASEAVLRRAIALREALYDVLTGEGEQTAAWGALDAEARRAAAVAHLAPGRPATWRLTGASDVELPLLQVAWHAARLVTSATADAVRACPGDGCGWLFADPRGRRRWCSMAWCGNREKVRAHAARQRAPR</sequence>
<keyword evidence="3" id="KW-1185">Reference proteome</keyword>
<name>A0ABN2MHT8_9ACTN</name>
<dbReference type="Proteomes" id="UP001500218">
    <property type="component" value="Unassembled WGS sequence"/>
</dbReference>
<reference evidence="2 3" key="1">
    <citation type="journal article" date="2019" name="Int. J. Syst. Evol. Microbiol.">
        <title>The Global Catalogue of Microorganisms (GCM) 10K type strain sequencing project: providing services to taxonomists for standard genome sequencing and annotation.</title>
        <authorList>
            <consortium name="The Broad Institute Genomics Platform"/>
            <consortium name="The Broad Institute Genome Sequencing Center for Infectious Disease"/>
            <person name="Wu L."/>
            <person name="Ma J."/>
        </authorList>
    </citation>
    <scope>NUCLEOTIDE SEQUENCE [LARGE SCALE GENOMIC DNA]</scope>
    <source>
        <strain evidence="2 3">JCM 13250</strain>
    </source>
</reference>
<dbReference type="SUPFAM" id="SSF160904">
    <property type="entry name" value="Jann2411-like"/>
    <property type="match status" value="1"/>
</dbReference>
<dbReference type="Gene3D" id="1.10.3300.10">
    <property type="entry name" value="Jann2411-like domain"/>
    <property type="match status" value="1"/>
</dbReference>
<proteinExistence type="predicted"/>
<dbReference type="InterPro" id="IPR010852">
    <property type="entry name" value="ABATE"/>
</dbReference>
<gene>
    <name evidence="2" type="ORF">GCM10009682_53660</name>
</gene>
<evidence type="ECO:0000313" key="2">
    <source>
        <dbReference type="EMBL" id="GAA1827691.1"/>
    </source>
</evidence>
<protein>
    <submittedName>
        <fullName evidence="2">CGNR zinc finger domain-containing protein</fullName>
    </submittedName>
</protein>
<dbReference type="InterPro" id="IPR021005">
    <property type="entry name" value="Znf_CGNR"/>
</dbReference>
<dbReference type="RefSeq" id="WP_344138303.1">
    <property type="nucleotide sequence ID" value="NZ_BAAALT010000241.1"/>
</dbReference>